<dbReference type="PANTHER" id="PTHR43818">
    <property type="entry name" value="BCDNA.GH03377"/>
    <property type="match status" value="1"/>
</dbReference>
<dbReference type="OrthoDB" id="9788246at2"/>
<feature type="domain" description="Gfo/Idh/MocA-like oxidoreductase N-terminal" evidence="1">
    <location>
        <begin position="36"/>
        <end position="159"/>
    </location>
</feature>
<dbReference type="Proteomes" id="UP000315750">
    <property type="component" value="Chromosome"/>
</dbReference>
<evidence type="ECO:0000259" key="1">
    <source>
        <dbReference type="Pfam" id="PF01408"/>
    </source>
</evidence>
<reference evidence="3 4" key="1">
    <citation type="submission" date="2019-02" db="EMBL/GenBank/DDBJ databases">
        <title>Deep-cultivation of Planctomycetes and their phenomic and genomic characterization uncovers novel biology.</title>
        <authorList>
            <person name="Wiegand S."/>
            <person name="Jogler M."/>
            <person name="Boedeker C."/>
            <person name="Pinto D."/>
            <person name="Vollmers J."/>
            <person name="Rivas-Marin E."/>
            <person name="Kohn T."/>
            <person name="Peeters S.H."/>
            <person name="Heuer A."/>
            <person name="Rast P."/>
            <person name="Oberbeckmann S."/>
            <person name="Bunk B."/>
            <person name="Jeske O."/>
            <person name="Meyerdierks A."/>
            <person name="Storesund J.E."/>
            <person name="Kallscheuer N."/>
            <person name="Luecker S."/>
            <person name="Lage O.M."/>
            <person name="Pohl T."/>
            <person name="Merkel B.J."/>
            <person name="Hornburger P."/>
            <person name="Mueller R.-W."/>
            <person name="Bruemmer F."/>
            <person name="Labrenz M."/>
            <person name="Spormann A.M."/>
            <person name="Op den Camp H."/>
            <person name="Overmann J."/>
            <person name="Amann R."/>
            <person name="Jetten M.S.M."/>
            <person name="Mascher T."/>
            <person name="Medema M.H."/>
            <person name="Devos D.P."/>
            <person name="Kaster A.-K."/>
            <person name="Ovreas L."/>
            <person name="Rohde M."/>
            <person name="Galperin M.Y."/>
            <person name="Jogler C."/>
        </authorList>
    </citation>
    <scope>NUCLEOTIDE SEQUENCE [LARGE SCALE GENOMIC DNA]</scope>
    <source>
        <strain evidence="3 4">Pan181</strain>
    </source>
</reference>
<protein>
    <submittedName>
        <fullName evidence="3">Glucose--fructose oxidoreductase</fullName>
        <ecNumber evidence="3">1.1.99.28</ecNumber>
    </submittedName>
</protein>
<dbReference type="PANTHER" id="PTHR43818:SF5">
    <property type="entry name" value="OXIDOREDUCTASE FAMILY PROTEIN"/>
    <property type="match status" value="1"/>
</dbReference>
<evidence type="ECO:0000259" key="2">
    <source>
        <dbReference type="Pfam" id="PF19051"/>
    </source>
</evidence>
<name>A0A518ASP2_9BACT</name>
<dbReference type="EMBL" id="CP036278">
    <property type="protein sequence ID" value="QDU57753.1"/>
    <property type="molecule type" value="Genomic_DNA"/>
</dbReference>
<dbReference type="AlphaFoldDB" id="A0A518ASP2"/>
<keyword evidence="3" id="KW-0560">Oxidoreductase</keyword>
<dbReference type="Gene3D" id="3.40.50.720">
    <property type="entry name" value="NAD(P)-binding Rossmann-like Domain"/>
    <property type="match status" value="1"/>
</dbReference>
<dbReference type="Gene3D" id="3.30.360.10">
    <property type="entry name" value="Dihydrodipicolinate Reductase, domain 2"/>
    <property type="match status" value="1"/>
</dbReference>
<dbReference type="InterPro" id="IPR043906">
    <property type="entry name" value="Gfo/Idh/MocA_OxRdtase_bact_C"/>
</dbReference>
<dbReference type="GO" id="GO:0000166">
    <property type="term" value="F:nucleotide binding"/>
    <property type="evidence" value="ECO:0007669"/>
    <property type="project" value="InterPro"/>
</dbReference>
<evidence type="ECO:0000313" key="4">
    <source>
        <dbReference type="Proteomes" id="UP000315750"/>
    </source>
</evidence>
<dbReference type="GO" id="GO:0047061">
    <property type="term" value="F:glucose-fructose oxidoreductase activity"/>
    <property type="evidence" value="ECO:0007669"/>
    <property type="project" value="UniProtKB-EC"/>
</dbReference>
<gene>
    <name evidence="3" type="primary">gfo_3</name>
    <name evidence="3" type="ORF">Pan181_39750</name>
</gene>
<feature type="domain" description="Gfo/Idh/MocA-like oxidoreductase bacterial type C-terminal" evidence="2">
    <location>
        <begin position="170"/>
        <end position="264"/>
    </location>
</feature>
<dbReference type="Pfam" id="PF01408">
    <property type="entry name" value="GFO_IDH_MocA"/>
    <property type="match status" value="1"/>
</dbReference>
<organism evidence="3 4">
    <name type="scientific">Aeoliella mucimassa</name>
    <dbReference type="NCBI Taxonomy" id="2527972"/>
    <lineage>
        <taxon>Bacteria</taxon>
        <taxon>Pseudomonadati</taxon>
        <taxon>Planctomycetota</taxon>
        <taxon>Planctomycetia</taxon>
        <taxon>Pirellulales</taxon>
        <taxon>Lacipirellulaceae</taxon>
        <taxon>Aeoliella</taxon>
    </lineage>
</organism>
<dbReference type="InterPro" id="IPR000683">
    <property type="entry name" value="Gfo/Idh/MocA-like_OxRdtase_N"/>
</dbReference>
<dbReference type="PROSITE" id="PS51318">
    <property type="entry name" value="TAT"/>
    <property type="match status" value="1"/>
</dbReference>
<proteinExistence type="predicted"/>
<accession>A0A518ASP2</accession>
<dbReference type="SUPFAM" id="SSF51735">
    <property type="entry name" value="NAD(P)-binding Rossmann-fold domains"/>
    <property type="match status" value="1"/>
</dbReference>
<dbReference type="InterPro" id="IPR006311">
    <property type="entry name" value="TAT_signal"/>
</dbReference>
<dbReference type="InterPro" id="IPR050463">
    <property type="entry name" value="Gfo/Idh/MocA_oxidrdct_glycsds"/>
</dbReference>
<keyword evidence="4" id="KW-1185">Reference proteome</keyword>
<sequence length="479" mass="52582">MLNRRTFLATSAVAAGAAITRRASAQSDSPNDTIGLGFIGVGWRGGQLIDAFSSLPGMRIVALSDPDEDRLQNLSRVPEKLRGKLANAERFADMRKLIEHPEVDAVVVATCNHWHCLAAVRACKAGKDVYVEKPLGHNLWEQQQLVKAARANNCMVQVGTQQRSSPIQAQIKQLLHEEKIIGKPERVVVSRVGERKPIGKRDTPLQPPASVDYDLWLGPALDQPLYRNELHYDWHWDFNTGNGEMGNWGVHVMDDALNVAFKDQLGWPSAVTSAGMRAVWDDAGNTPNIQVAQYENEVLPLTYIMSNVVPFKQLMKGADYKGFNTGYTVFCEGGRYEGTRGQGRFVDNDGKEIKKLSGGSGNRHQRGFLDAVRSRKLDDLAAEVAIGHRSTAWCHFASIAGLEGVASEAAGAAPAGWDSLYNGFKSQVKAWDSGETASGAGKITINDQTGEIAELDSDAAEQLVKREYRTAEYEKEFEV</sequence>
<dbReference type="SUPFAM" id="SSF55347">
    <property type="entry name" value="Glyceraldehyde-3-phosphate dehydrogenase-like, C-terminal domain"/>
    <property type="match status" value="1"/>
</dbReference>
<dbReference type="Pfam" id="PF19051">
    <property type="entry name" value="GFO_IDH_MocA_C2"/>
    <property type="match status" value="1"/>
</dbReference>
<dbReference type="InterPro" id="IPR036291">
    <property type="entry name" value="NAD(P)-bd_dom_sf"/>
</dbReference>
<dbReference type="KEGG" id="amuc:Pan181_39750"/>
<dbReference type="EC" id="1.1.99.28" evidence="3"/>
<dbReference type="RefSeq" id="WP_145249100.1">
    <property type="nucleotide sequence ID" value="NZ_CP036278.1"/>
</dbReference>
<evidence type="ECO:0000313" key="3">
    <source>
        <dbReference type="EMBL" id="QDU57753.1"/>
    </source>
</evidence>